<dbReference type="STRING" id="1068978.AMETH_1406"/>
<comment type="pathway">
    <text evidence="1">Carbohydrate acid metabolism.</text>
</comment>
<keyword evidence="7" id="KW-1185">Reference proteome</keyword>
<evidence type="ECO:0000313" key="6">
    <source>
        <dbReference type="EMBL" id="AIJ21498.1"/>
    </source>
</evidence>
<dbReference type="Gene3D" id="3.20.20.70">
    <property type="entry name" value="Aldolase class I"/>
    <property type="match status" value="1"/>
</dbReference>
<gene>
    <name evidence="6" type="primary">eda</name>
    <name evidence="6" type="ORF">AMETH_1406</name>
</gene>
<evidence type="ECO:0000256" key="1">
    <source>
        <dbReference type="ARBA" id="ARBA00004761"/>
    </source>
</evidence>
<evidence type="ECO:0000256" key="5">
    <source>
        <dbReference type="ARBA" id="ARBA00023277"/>
    </source>
</evidence>
<dbReference type="InterPro" id="IPR000887">
    <property type="entry name" value="Aldlse_KDPG_KHG"/>
</dbReference>
<sequence>MRTVLRKHNNRFRERLATGRVVAILRADDPSWFADAGQVLYEAGLGVLEVDLATPGALDAIGVLQAELGQDALIGAGGVRTVAAVDRCAAAGVDFIATTVFSPDVLWRAREYALPIVCGALTPTEVDAAWRYGPAAVKLHPAATAGGARYLEEVQAALPEVPLVPAGGVELSDVDAYLAAGALAVGVGSPLFGDALDGGRLDELGKRASQLAATADRYA</sequence>
<dbReference type="RefSeq" id="WP_017987359.1">
    <property type="nucleotide sequence ID" value="NZ_AQUL01000001.1"/>
</dbReference>
<dbReference type="Proteomes" id="UP000062973">
    <property type="component" value="Chromosome"/>
</dbReference>
<comment type="similarity">
    <text evidence="2">Belongs to the KHG/KDPG aldolase family.</text>
</comment>
<dbReference type="GO" id="GO:0016829">
    <property type="term" value="F:lyase activity"/>
    <property type="evidence" value="ECO:0007669"/>
    <property type="project" value="UniProtKB-KW"/>
</dbReference>
<keyword evidence="5" id="KW-0119">Carbohydrate metabolism</keyword>
<organism evidence="6 7">
    <name type="scientific">Amycolatopsis methanolica 239</name>
    <dbReference type="NCBI Taxonomy" id="1068978"/>
    <lineage>
        <taxon>Bacteria</taxon>
        <taxon>Bacillati</taxon>
        <taxon>Actinomycetota</taxon>
        <taxon>Actinomycetes</taxon>
        <taxon>Pseudonocardiales</taxon>
        <taxon>Pseudonocardiaceae</taxon>
        <taxon>Amycolatopsis</taxon>
        <taxon>Amycolatopsis methanolica group</taxon>
    </lineage>
</organism>
<dbReference type="CDD" id="cd00452">
    <property type="entry name" value="KDPG_aldolase"/>
    <property type="match status" value="1"/>
</dbReference>
<reference evidence="6 7" key="1">
    <citation type="submission" date="2014-07" db="EMBL/GenBank/DDBJ databases">
        <title>Whole Genome Sequence of the Amycolatopsis methanolica 239.</title>
        <authorList>
            <person name="Tang B."/>
        </authorList>
    </citation>
    <scope>NUCLEOTIDE SEQUENCE [LARGE SCALE GENOMIC DNA]</scope>
    <source>
        <strain evidence="6 7">239</strain>
    </source>
</reference>
<dbReference type="SUPFAM" id="SSF51569">
    <property type="entry name" value="Aldolase"/>
    <property type="match status" value="1"/>
</dbReference>
<accession>A0A076MKZ1</accession>
<evidence type="ECO:0000256" key="4">
    <source>
        <dbReference type="ARBA" id="ARBA00023239"/>
    </source>
</evidence>
<dbReference type="eggNOG" id="COG0800">
    <property type="taxonomic scope" value="Bacteria"/>
</dbReference>
<keyword evidence="4" id="KW-0456">Lyase</keyword>
<evidence type="ECO:0000256" key="3">
    <source>
        <dbReference type="ARBA" id="ARBA00011233"/>
    </source>
</evidence>
<proteinExistence type="inferred from homology"/>
<dbReference type="InterPro" id="IPR013785">
    <property type="entry name" value="Aldolase_TIM"/>
</dbReference>
<dbReference type="KEGG" id="amq:AMETH_1406"/>
<evidence type="ECO:0000256" key="2">
    <source>
        <dbReference type="ARBA" id="ARBA00006906"/>
    </source>
</evidence>
<dbReference type="EMBL" id="CP009110">
    <property type="protein sequence ID" value="AIJ21498.1"/>
    <property type="molecule type" value="Genomic_DNA"/>
</dbReference>
<evidence type="ECO:0000313" key="7">
    <source>
        <dbReference type="Proteomes" id="UP000062973"/>
    </source>
</evidence>
<dbReference type="PANTHER" id="PTHR30246">
    <property type="entry name" value="2-KETO-3-DEOXY-6-PHOSPHOGLUCONATE ALDOLASE"/>
    <property type="match status" value="1"/>
</dbReference>
<comment type="subunit">
    <text evidence="3">Homotrimer.</text>
</comment>
<dbReference type="HOGENOM" id="CLU_077795_2_2_11"/>
<protein>
    <submittedName>
        <fullName evidence="6">2-dehydro-3-deoxyphosphogluconate aldolase/4-hydroxy-2-oxoglutarate aldolase</fullName>
    </submittedName>
</protein>
<dbReference type="PANTHER" id="PTHR30246:SF1">
    <property type="entry name" value="2-DEHYDRO-3-DEOXY-6-PHOSPHOGALACTONATE ALDOLASE-RELATED"/>
    <property type="match status" value="1"/>
</dbReference>
<dbReference type="OrthoDB" id="9805177at2"/>
<dbReference type="PATRIC" id="fig|1068978.7.peg.1484"/>
<name>A0A076MKZ1_AMYME</name>
<dbReference type="Pfam" id="PF01081">
    <property type="entry name" value="Aldolase"/>
    <property type="match status" value="1"/>
</dbReference>
<dbReference type="AlphaFoldDB" id="A0A076MKZ1"/>